<dbReference type="Proteomes" id="UP000664658">
    <property type="component" value="Unassembled WGS sequence"/>
</dbReference>
<dbReference type="Gene3D" id="3.10.20.30">
    <property type="match status" value="1"/>
</dbReference>
<accession>A0A8I1W4L6</accession>
<protein>
    <submittedName>
        <fullName evidence="2">2Fe-2S ferredoxin-like protein</fullName>
    </submittedName>
</protein>
<dbReference type="CDD" id="cd00207">
    <property type="entry name" value="fer2"/>
    <property type="match status" value="1"/>
</dbReference>
<dbReference type="SUPFAM" id="SSF54292">
    <property type="entry name" value="2Fe-2S ferredoxin-like"/>
    <property type="match status" value="1"/>
</dbReference>
<dbReference type="GO" id="GO:0051537">
    <property type="term" value="F:2 iron, 2 sulfur cluster binding"/>
    <property type="evidence" value="ECO:0007669"/>
    <property type="project" value="InterPro"/>
</dbReference>
<dbReference type="EMBL" id="JAFNAA010000002">
    <property type="protein sequence ID" value="MBO1106951.1"/>
    <property type="molecule type" value="Genomic_DNA"/>
</dbReference>
<gene>
    <name evidence="2" type="ORF">J2R62_01720</name>
</gene>
<evidence type="ECO:0000313" key="3">
    <source>
        <dbReference type="Proteomes" id="UP000664658"/>
    </source>
</evidence>
<proteinExistence type="predicted"/>
<dbReference type="NCBIfam" id="NF007985">
    <property type="entry name" value="PRK10713.1"/>
    <property type="match status" value="1"/>
</dbReference>
<dbReference type="InterPro" id="IPR001041">
    <property type="entry name" value="2Fe-2S_ferredoxin-type"/>
</dbReference>
<feature type="domain" description="2Fe-2S ferredoxin-type" evidence="1">
    <location>
        <begin position="2"/>
        <end position="58"/>
    </location>
</feature>
<comment type="caution">
    <text evidence="2">The sequence shown here is derived from an EMBL/GenBank/DDBJ whole genome shotgun (WGS) entry which is preliminary data.</text>
</comment>
<sequence length="89" mass="9711">MTLLETLELHRQPVESQCRAGFCGACRTRLYQGQVRYLTTPLAFIGEDEILPCCCVPQTDLHIGLYADAGSTADSELPATELNTLSVHG</sequence>
<reference evidence="2" key="1">
    <citation type="submission" date="2021-03" db="EMBL/GenBank/DDBJ databases">
        <title>Plesiomonas shigelloides zfcc0051, isolated from zebrafish feces.</title>
        <authorList>
            <person name="Vanderhoek Z."/>
            <person name="Gaulke C."/>
        </authorList>
    </citation>
    <scope>NUCLEOTIDE SEQUENCE</scope>
    <source>
        <strain evidence="2">Zfcc0051</strain>
    </source>
</reference>
<dbReference type="AlphaFoldDB" id="A0A8I1W4L6"/>
<evidence type="ECO:0000259" key="1">
    <source>
        <dbReference type="Pfam" id="PF00111"/>
    </source>
</evidence>
<dbReference type="InterPro" id="IPR012675">
    <property type="entry name" value="Beta-grasp_dom_sf"/>
</dbReference>
<evidence type="ECO:0000313" key="2">
    <source>
        <dbReference type="EMBL" id="MBO1106951.1"/>
    </source>
</evidence>
<dbReference type="InterPro" id="IPR036010">
    <property type="entry name" value="2Fe-2S_ferredoxin-like_sf"/>
</dbReference>
<dbReference type="InterPro" id="IPR006058">
    <property type="entry name" value="2Fe2S_fd_BS"/>
</dbReference>
<dbReference type="PROSITE" id="PS00197">
    <property type="entry name" value="2FE2S_FER_1"/>
    <property type="match status" value="1"/>
</dbReference>
<dbReference type="Pfam" id="PF00111">
    <property type="entry name" value="Fer2"/>
    <property type="match status" value="1"/>
</dbReference>
<organism evidence="2 3">
    <name type="scientific">Plesiomonas shigelloides</name>
    <name type="common">Aeromonas shigelloides</name>
    <dbReference type="NCBI Taxonomy" id="703"/>
    <lineage>
        <taxon>Bacteria</taxon>
        <taxon>Pseudomonadati</taxon>
        <taxon>Pseudomonadota</taxon>
        <taxon>Gammaproteobacteria</taxon>
        <taxon>Enterobacterales</taxon>
        <taxon>Enterobacteriaceae</taxon>
        <taxon>Plesiomonas</taxon>
    </lineage>
</organism>
<name>A0A8I1W4L6_PLESH</name>